<sequence>MPPSSRDEFEIAIICALTLEADAVEALFDDTYDRLGQRYRKQHGDTNAYINGKIGHHDVVLCYLPGMGKRNAAAATANLRVSYPNIKLALLVGICGAVPFLSDKTEVILGDVIISDSVVEYDFGRQYLDGFRQKSDVKDTLGRPNAEIRSFLAALSSQRTRNELHERIRQHLAILQTQLGMGWEYPGIAHDVLFEPSFGHRHYKTETHHTCACFNSTSSEDRVCGEALAGDCGALGCSGTKVVRDRFAADVPDPRIHVGKFASADTVMKSGQHRDGISKQQNVVAFEMEGAGVWDTLPCIIIKGACDYADSHKNKNWQRYAAGTAACCTKALLEYWRTVPREKGPITSPVTSDISRHLSAYYTTPPRLLVQRVSGEPVPMHQCYINLAVVKSTRSGGGKPGNQPPPLSLYSRLNIEAVDEGDHLSLESLFEPRSGSDGKSMNPKRILIEGRAGVGKTTLCKRMVHDYLYQGMWHNLFDLVLWVPLRRLKGSSSQVRTLEQVFYNLFFSDVPDGKSLAESLQAMVFDSSEGQKLLFILDGMDEVSQEWDPGTPVHTLLLRLLNYPRVIVTSRPYGMHLTRGTFDLELEAIGFTTEQVEAYVKKIMSYDVQKASNILDFVQSHELILGLVRIPIQLDAVCYSWDQGFAEDAEPGTITVLYEKLTLKLWQKDVLRLRAPDAGRALNEHTIPSLGALQIRGLIPREIELIERIAFLGMNNGTIEFSSDHRHKIYNALISDRVLLPEVPEAVLRNVSFLHSDDPTLIDSDRSYHFIHLSFQEYFAARYFVRSWVQREKLLCLAIGKGSPLTYSITPQSFLQANKYNLRFDVMWRFAAGLFDGHAKMGANSEMLREYFDELEAEPRDLLGPAHQRLVMHSLAEVVSWKYQTGCYREQIEDRIFSWMNLDYGHDRAGRQWISTMDYPAHLLERFVDNEKSANKRRDAIRALLRQNIISTGFVSHLQALSTGNQSMGGTPYRAFDQELLAVAIFDALTLLAEDNFLLLYYVWHFWDNLAKFPLLSQRLVSCLQRGSNRVKEVLLHSLSGYRTLPDVVVCEFVPLLKEPSPIGWYAASRLRDQKSLSEQLVRELVALLGHNDPDTRSAAVEILVCQDPLPIGRLSEIFLHIDDECEKVQSKIVEMITIHHPTNSSAVLFCLAQGDVLVEKALDVMSRKGTRLPLPILEALCRFVHHESEQIRFLLTIILVMQPPLPPALAQAIVPLLCDNSPPIVFLTAFMMRQHSSLPAVCVQALQSSDTALLYYKTLDVDNPEPLSKQQFMAILPFLEYERLFPIMRILSQIFRQQLAFSTEMLDAIMELVLRRKGSTLWLEILHGQLPSQAIDSLLALLISSGTGHSMGRPSPIRVGPIVDILAAQESLPLGFSERILSVLDSPILVVLRSTDIPRLLAMLYRQDDLPATTFGTLFRLIGEKPDNDKSFEFEKFIRKHGQVNCNLAAGHWGNLYRLWLARSFVEQITCCLVDNCLVLDTPEGTLRVEFKKAQLRAFRHEIRKTQLELGIPSDTLLSESWSDRAMVRLASKHAWTRRPSQRKDEADAEEEDPLTWFLP</sequence>
<dbReference type="Pfam" id="PF05729">
    <property type="entry name" value="NACHT"/>
    <property type="match status" value="1"/>
</dbReference>
<dbReference type="PANTHER" id="PTHR46082:SF6">
    <property type="entry name" value="AAA+ ATPASE DOMAIN-CONTAINING PROTEIN-RELATED"/>
    <property type="match status" value="1"/>
</dbReference>
<dbReference type="InterPro" id="IPR016024">
    <property type="entry name" value="ARM-type_fold"/>
</dbReference>
<evidence type="ECO:0000259" key="2">
    <source>
        <dbReference type="PROSITE" id="PS50837"/>
    </source>
</evidence>
<dbReference type="SUPFAM" id="SSF53167">
    <property type="entry name" value="Purine and uridine phosphorylases"/>
    <property type="match status" value="1"/>
</dbReference>
<feature type="region of interest" description="Disordered" evidence="1">
    <location>
        <begin position="1541"/>
        <end position="1561"/>
    </location>
</feature>
<name>A0ABR4IBZ0_9EURO</name>
<dbReference type="Gene3D" id="3.40.50.1580">
    <property type="entry name" value="Nucleoside phosphorylase domain"/>
    <property type="match status" value="1"/>
</dbReference>
<dbReference type="InterPro" id="IPR053137">
    <property type="entry name" value="NLR-like"/>
</dbReference>
<dbReference type="InterPro" id="IPR000845">
    <property type="entry name" value="Nucleoside_phosphorylase_d"/>
</dbReference>
<dbReference type="InterPro" id="IPR055496">
    <property type="entry name" value="DUF7068"/>
</dbReference>
<accession>A0ABR4IBZ0</accession>
<reference evidence="3 4" key="1">
    <citation type="submission" date="2024-07" db="EMBL/GenBank/DDBJ databases">
        <title>Section-level genome sequencing and comparative genomics of Aspergillus sections Usti and Cavernicolus.</title>
        <authorList>
            <consortium name="Lawrence Berkeley National Laboratory"/>
            <person name="Nybo J.L."/>
            <person name="Vesth T.C."/>
            <person name="Theobald S."/>
            <person name="Frisvad J.C."/>
            <person name="Larsen T.O."/>
            <person name="Kjaerboelling I."/>
            <person name="Rothschild-Mancinelli K."/>
            <person name="Lyhne E.K."/>
            <person name="Kogle M.E."/>
            <person name="Barry K."/>
            <person name="Clum A."/>
            <person name="Na H."/>
            <person name="Ledsgaard L."/>
            <person name="Lin J."/>
            <person name="Lipzen A."/>
            <person name="Kuo A."/>
            <person name="Riley R."/>
            <person name="Mondo S."/>
            <person name="Labutti K."/>
            <person name="Haridas S."/>
            <person name="Pangalinan J."/>
            <person name="Salamov A.A."/>
            <person name="Simmons B.A."/>
            <person name="Magnuson J.K."/>
            <person name="Chen J."/>
            <person name="Drula E."/>
            <person name="Henrissat B."/>
            <person name="Wiebenga A."/>
            <person name="Lubbers R.J."/>
            <person name="Gomes A.C."/>
            <person name="Makela M.R."/>
            <person name="Stajich J."/>
            <person name="Grigoriev I.V."/>
            <person name="Mortensen U.H."/>
            <person name="De Vries R.P."/>
            <person name="Baker S.E."/>
            <person name="Andersen M.R."/>
        </authorList>
    </citation>
    <scope>NUCLEOTIDE SEQUENCE [LARGE SCALE GENOMIC DNA]</scope>
    <source>
        <strain evidence="3 4">CBS 123904</strain>
    </source>
</reference>
<dbReference type="PANTHER" id="PTHR46082">
    <property type="entry name" value="ATP/GTP-BINDING PROTEIN-RELATED"/>
    <property type="match status" value="1"/>
</dbReference>
<evidence type="ECO:0000256" key="1">
    <source>
        <dbReference type="SAM" id="MobiDB-lite"/>
    </source>
</evidence>
<keyword evidence="4" id="KW-1185">Reference proteome</keyword>
<dbReference type="PROSITE" id="PS50837">
    <property type="entry name" value="NACHT"/>
    <property type="match status" value="1"/>
</dbReference>
<dbReference type="SUPFAM" id="SSF48371">
    <property type="entry name" value="ARM repeat"/>
    <property type="match status" value="1"/>
</dbReference>
<dbReference type="Pfam" id="PF01048">
    <property type="entry name" value="PNP_UDP_1"/>
    <property type="match status" value="1"/>
</dbReference>
<organism evidence="3 4">
    <name type="scientific">Aspergillus pseudoustus</name>
    <dbReference type="NCBI Taxonomy" id="1810923"/>
    <lineage>
        <taxon>Eukaryota</taxon>
        <taxon>Fungi</taxon>
        <taxon>Dikarya</taxon>
        <taxon>Ascomycota</taxon>
        <taxon>Pezizomycotina</taxon>
        <taxon>Eurotiomycetes</taxon>
        <taxon>Eurotiomycetidae</taxon>
        <taxon>Eurotiales</taxon>
        <taxon>Aspergillaceae</taxon>
        <taxon>Aspergillus</taxon>
        <taxon>Aspergillus subgen. Nidulantes</taxon>
    </lineage>
</organism>
<protein>
    <recommendedName>
        <fullName evidence="2">NACHT domain-containing protein</fullName>
    </recommendedName>
</protein>
<evidence type="ECO:0000313" key="4">
    <source>
        <dbReference type="Proteomes" id="UP001610446"/>
    </source>
</evidence>
<comment type="caution">
    <text evidence="3">The sequence shown here is derived from an EMBL/GenBank/DDBJ whole genome shotgun (WGS) entry which is preliminary data.</text>
</comment>
<dbReference type="InterPro" id="IPR027417">
    <property type="entry name" value="P-loop_NTPase"/>
</dbReference>
<dbReference type="SUPFAM" id="SSF52540">
    <property type="entry name" value="P-loop containing nucleoside triphosphate hydrolases"/>
    <property type="match status" value="1"/>
</dbReference>
<dbReference type="Gene3D" id="3.40.50.300">
    <property type="entry name" value="P-loop containing nucleotide triphosphate hydrolases"/>
    <property type="match status" value="1"/>
</dbReference>
<dbReference type="Pfam" id="PF23238">
    <property type="entry name" value="DUF7068"/>
    <property type="match status" value="1"/>
</dbReference>
<feature type="domain" description="NACHT" evidence="2">
    <location>
        <begin position="444"/>
        <end position="572"/>
    </location>
</feature>
<dbReference type="EMBL" id="JBFXLU010000507">
    <property type="protein sequence ID" value="KAL2825229.1"/>
    <property type="molecule type" value="Genomic_DNA"/>
</dbReference>
<evidence type="ECO:0000313" key="3">
    <source>
        <dbReference type="EMBL" id="KAL2825229.1"/>
    </source>
</evidence>
<dbReference type="InterPro" id="IPR007111">
    <property type="entry name" value="NACHT_NTPase"/>
</dbReference>
<proteinExistence type="predicted"/>
<dbReference type="InterPro" id="IPR035994">
    <property type="entry name" value="Nucleoside_phosphorylase_sf"/>
</dbReference>
<dbReference type="Proteomes" id="UP001610446">
    <property type="component" value="Unassembled WGS sequence"/>
</dbReference>
<gene>
    <name evidence="3" type="ORF">BJY01DRAFT_256318</name>
</gene>